<dbReference type="InterPro" id="IPR017689">
    <property type="entry name" value="BamD"/>
</dbReference>
<keyword evidence="7" id="KW-1185">Reference proteome</keyword>
<dbReference type="InterPro" id="IPR019734">
    <property type="entry name" value="TPR_rpt"/>
</dbReference>
<keyword evidence="2" id="KW-0472">Membrane</keyword>
<reference evidence="6 7" key="1">
    <citation type="submission" date="2019-08" db="EMBL/GenBank/DDBJ databases">
        <title>Genome of Phaeodactylibacter luteus.</title>
        <authorList>
            <person name="Bowman J.P."/>
        </authorList>
    </citation>
    <scope>NUCLEOTIDE SEQUENCE [LARGE SCALE GENOMIC DNA]</scope>
    <source>
        <strain evidence="6 7">KCTC 42180</strain>
    </source>
</reference>
<feature type="domain" description="Outer membrane lipoprotein BamD-like" evidence="5">
    <location>
        <begin position="33"/>
        <end position="207"/>
    </location>
</feature>
<keyword evidence="4" id="KW-0802">TPR repeat</keyword>
<dbReference type="InterPro" id="IPR039565">
    <property type="entry name" value="BamD-like"/>
</dbReference>
<comment type="caution">
    <text evidence="6">The sequence shown here is derived from an EMBL/GenBank/DDBJ whole genome shotgun (WGS) entry which is preliminary data.</text>
</comment>
<dbReference type="PROSITE" id="PS50005">
    <property type="entry name" value="TPR"/>
    <property type="match status" value="1"/>
</dbReference>
<evidence type="ECO:0000256" key="1">
    <source>
        <dbReference type="ARBA" id="ARBA00022729"/>
    </source>
</evidence>
<gene>
    <name evidence="6" type="primary">bamD</name>
    <name evidence="6" type="ORF">FRY97_13665</name>
</gene>
<keyword evidence="3" id="KW-0998">Cell outer membrane</keyword>
<keyword evidence="1" id="KW-0732">Signal</keyword>
<dbReference type="RefSeq" id="WP_147168109.1">
    <property type="nucleotide sequence ID" value="NZ_VOOR01000028.1"/>
</dbReference>
<dbReference type="Pfam" id="PF13525">
    <property type="entry name" value="YfiO"/>
    <property type="match status" value="1"/>
</dbReference>
<dbReference type="AlphaFoldDB" id="A0A5C6RLN5"/>
<dbReference type="SUPFAM" id="SSF48452">
    <property type="entry name" value="TPR-like"/>
    <property type="match status" value="1"/>
</dbReference>
<feature type="repeat" description="TPR" evidence="4">
    <location>
        <begin position="165"/>
        <end position="198"/>
    </location>
</feature>
<dbReference type="Gene3D" id="1.25.40.10">
    <property type="entry name" value="Tetratricopeptide repeat domain"/>
    <property type="match status" value="1"/>
</dbReference>
<dbReference type="EMBL" id="VOOR01000028">
    <property type="protein sequence ID" value="TXB62540.1"/>
    <property type="molecule type" value="Genomic_DNA"/>
</dbReference>
<evidence type="ECO:0000313" key="7">
    <source>
        <dbReference type="Proteomes" id="UP000321580"/>
    </source>
</evidence>
<dbReference type="PROSITE" id="PS51257">
    <property type="entry name" value="PROKAR_LIPOPROTEIN"/>
    <property type="match status" value="1"/>
</dbReference>
<evidence type="ECO:0000256" key="2">
    <source>
        <dbReference type="ARBA" id="ARBA00023136"/>
    </source>
</evidence>
<dbReference type="Proteomes" id="UP000321580">
    <property type="component" value="Unassembled WGS sequence"/>
</dbReference>
<accession>A0A5C6RLN5</accession>
<evidence type="ECO:0000259" key="5">
    <source>
        <dbReference type="Pfam" id="PF13525"/>
    </source>
</evidence>
<evidence type="ECO:0000256" key="4">
    <source>
        <dbReference type="PROSITE-ProRule" id="PRU00339"/>
    </source>
</evidence>
<dbReference type="InterPro" id="IPR011990">
    <property type="entry name" value="TPR-like_helical_dom_sf"/>
</dbReference>
<dbReference type="NCBIfam" id="TIGR03302">
    <property type="entry name" value="OM_YfiO"/>
    <property type="match status" value="1"/>
</dbReference>
<dbReference type="OrthoDB" id="9770761at2"/>
<sequence>MKKILFLATVGLSLMLSSCKSEFEKIRTGGDVDRIYEKAFAYYEAEDYQKAQALFEIIISSYRGKKEAEEIYFKYAYTYYKLEQYILAAYYFKNFATTYGTSDLRQEAEFMSAYSNYQLSPSFRLDQQYTDQAIEGFQLFVNTYPNSERVEQCNKLIDAMRAKLELKAFEAAKLYFNLREYQAAIQTFENVLKDFPDTQNAEEIEYMAIRSAYLLANNSFVEKQKERFEDAVERAEEFLSRYTDSRFGDEVAKMYEDSKEQLKALDNVRYQDESARVRS</sequence>
<proteinExistence type="predicted"/>
<evidence type="ECO:0000313" key="6">
    <source>
        <dbReference type="EMBL" id="TXB62540.1"/>
    </source>
</evidence>
<evidence type="ECO:0000256" key="3">
    <source>
        <dbReference type="ARBA" id="ARBA00023237"/>
    </source>
</evidence>
<protein>
    <submittedName>
        <fullName evidence="6">Outer membrane protein assembly factor BamD</fullName>
    </submittedName>
</protein>
<organism evidence="6 7">
    <name type="scientific">Phaeodactylibacter luteus</name>
    <dbReference type="NCBI Taxonomy" id="1564516"/>
    <lineage>
        <taxon>Bacteria</taxon>
        <taxon>Pseudomonadati</taxon>
        <taxon>Bacteroidota</taxon>
        <taxon>Saprospiria</taxon>
        <taxon>Saprospirales</taxon>
        <taxon>Haliscomenobacteraceae</taxon>
        <taxon>Phaeodactylibacter</taxon>
    </lineage>
</organism>
<name>A0A5C6RLN5_9BACT</name>